<evidence type="ECO:0000256" key="4">
    <source>
        <dbReference type="ARBA" id="ARBA00014213"/>
    </source>
</evidence>
<evidence type="ECO:0000256" key="9">
    <source>
        <dbReference type="ARBA" id="ARBA00022989"/>
    </source>
</evidence>
<dbReference type="EMBL" id="NRRV01000010">
    <property type="protein sequence ID" value="MBK1630270.1"/>
    <property type="molecule type" value="Genomic_DNA"/>
</dbReference>
<dbReference type="InterPro" id="IPR030922">
    <property type="entry name" value="LptF"/>
</dbReference>
<comment type="caution">
    <text evidence="13">The sequence shown here is derived from an EMBL/GenBank/DDBJ whole genome shotgun (WGS) entry which is preliminary data.</text>
</comment>
<organism evidence="13 14">
    <name type="scientific">Thiohalocapsa halophila</name>
    <dbReference type="NCBI Taxonomy" id="69359"/>
    <lineage>
        <taxon>Bacteria</taxon>
        <taxon>Pseudomonadati</taxon>
        <taxon>Pseudomonadota</taxon>
        <taxon>Gammaproteobacteria</taxon>
        <taxon>Chromatiales</taxon>
        <taxon>Chromatiaceae</taxon>
        <taxon>Thiohalocapsa</taxon>
    </lineage>
</organism>
<evidence type="ECO:0000256" key="7">
    <source>
        <dbReference type="ARBA" id="ARBA00022519"/>
    </source>
</evidence>
<dbReference type="PANTHER" id="PTHR33529:SF7">
    <property type="entry name" value="LIPOPOLYSACCHARIDE EXPORT SYSTEM PERMEASE PROTEIN LPTF"/>
    <property type="match status" value="1"/>
</dbReference>
<evidence type="ECO:0000256" key="6">
    <source>
        <dbReference type="ARBA" id="ARBA00022475"/>
    </source>
</evidence>
<evidence type="ECO:0000256" key="8">
    <source>
        <dbReference type="ARBA" id="ARBA00022692"/>
    </source>
</evidence>
<dbReference type="PANTHER" id="PTHR33529">
    <property type="entry name" value="SLR0882 PROTEIN-RELATED"/>
    <property type="match status" value="1"/>
</dbReference>
<keyword evidence="6" id="KW-1003">Cell membrane</keyword>
<feature type="transmembrane region" description="Helical" evidence="12">
    <location>
        <begin position="16"/>
        <end position="34"/>
    </location>
</feature>
<proteinExistence type="inferred from homology"/>
<reference evidence="13 14" key="1">
    <citation type="journal article" date="2020" name="Microorganisms">
        <title>Osmotic Adaptation and Compatible Solute Biosynthesis of Phototrophic Bacteria as Revealed from Genome Analyses.</title>
        <authorList>
            <person name="Imhoff J.F."/>
            <person name="Rahn T."/>
            <person name="Kunzel S."/>
            <person name="Keller A."/>
            <person name="Neulinger S.C."/>
        </authorList>
    </citation>
    <scope>NUCLEOTIDE SEQUENCE [LARGE SCALE GENOMIC DNA]</scope>
    <source>
        <strain evidence="13 14">DSM 6210</strain>
    </source>
</reference>
<feature type="transmembrane region" description="Helical" evidence="12">
    <location>
        <begin position="334"/>
        <end position="356"/>
    </location>
</feature>
<evidence type="ECO:0000256" key="12">
    <source>
        <dbReference type="SAM" id="Phobius"/>
    </source>
</evidence>
<feature type="transmembrane region" description="Helical" evidence="12">
    <location>
        <begin position="302"/>
        <end position="319"/>
    </location>
</feature>
<dbReference type="NCBIfam" id="TIGR04407">
    <property type="entry name" value="LptF_YjgP"/>
    <property type="match status" value="1"/>
</dbReference>
<feature type="transmembrane region" description="Helical" evidence="12">
    <location>
        <begin position="103"/>
        <end position="122"/>
    </location>
</feature>
<feature type="transmembrane region" description="Helical" evidence="12">
    <location>
        <begin position="65"/>
        <end position="82"/>
    </location>
</feature>
<gene>
    <name evidence="13" type="primary">lptF</name>
    <name evidence="13" type="ORF">CKO31_05815</name>
</gene>
<keyword evidence="10 12" id="KW-0472">Membrane</keyword>
<comment type="similarity">
    <text evidence="3">Belongs to the LptF/LptG family.</text>
</comment>
<dbReference type="InterPro" id="IPR005495">
    <property type="entry name" value="LptG/LptF_permease"/>
</dbReference>
<evidence type="ECO:0000256" key="1">
    <source>
        <dbReference type="ARBA" id="ARBA00002265"/>
    </source>
</evidence>
<accession>A0ABS1CEF4</accession>
<dbReference type="Proteomes" id="UP000748752">
    <property type="component" value="Unassembled WGS sequence"/>
</dbReference>
<protein>
    <recommendedName>
        <fullName evidence="4">Lipopolysaccharide export system permease protein LptF</fullName>
    </recommendedName>
</protein>
<evidence type="ECO:0000256" key="10">
    <source>
        <dbReference type="ARBA" id="ARBA00023136"/>
    </source>
</evidence>
<keyword evidence="14" id="KW-1185">Reference proteome</keyword>
<evidence type="ECO:0000313" key="13">
    <source>
        <dbReference type="EMBL" id="MBK1630270.1"/>
    </source>
</evidence>
<evidence type="ECO:0000256" key="3">
    <source>
        <dbReference type="ARBA" id="ARBA00007725"/>
    </source>
</evidence>
<sequence length="366" mass="40144">MWSIVDRYFLTEIVKVFMAIMATLLLVVASMLFLRTLEQVNVGNLQAGLVLQFLGLQLLRDTATLLAPAAFLAVLMALGRMARDSELIAFTAGGLRPSRVFRAVLLFALPVALLTAWFALVLKPYAAAQIQLIESRKDDEATRISGLQAGRFYQQSDGSVTFYAADMDSSSRFTGVFVQDRRSDPPRVVLAERGYYRESGVDGEQTVVLEEGRRFDGRAGDAAYTLMDFARLTYYVSGASTAQAARSRRAATPTGELLASADIRDRAELEHRLAAAVGVIALVILAVPLTQLSPRRGSGGRLLLAFLAYFAFFNGQRLAEEWMTAGVTPQWLGLLWYQAVIVAVVFGAILPGSYASRRLVSRLRGR</sequence>
<comment type="subunit">
    <text evidence="11">Component of the lipopolysaccharide transport and assembly complex. The LptBFG transporter is composed of two ATP-binding proteins (LptB) and two transmembrane proteins (LptF and LptG).</text>
</comment>
<keyword evidence="9 12" id="KW-1133">Transmembrane helix</keyword>
<evidence type="ECO:0000256" key="2">
    <source>
        <dbReference type="ARBA" id="ARBA00004429"/>
    </source>
</evidence>
<evidence type="ECO:0000313" key="14">
    <source>
        <dbReference type="Proteomes" id="UP000748752"/>
    </source>
</evidence>
<name>A0ABS1CEF4_9GAMM</name>
<keyword evidence="7" id="KW-0997">Cell inner membrane</keyword>
<evidence type="ECO:0000256" key="11">
    <source>
        <dbReference type="ARBA" id="ARBA00026081"/>
    </source>
</evidence>
<feature type="transmembrane region" description="Helical" evidence="12">
    <location>
        <begin position="273"/>
        <end position="290"/>
    </location>
</feature>
<comment type="subcellular location">
    <subcellularLocation>
        <location evidence="2">Cell inner membrane</location>
        <topology evidence="2">Multi-pass membrane protein</topology>
    </subcellularLocation>
</comment>
<keyword evidence="5" id="KW-0813">Transport</keyword>
<keyword evidence="8 12" id="KW-0812">Transmembrane</keyword>
<evidence type="ECO:0000256" key="5">
    <source>
        <dbReference type="ARBA" id="ARBA00022448"/>
    </source>
</evidence>
<dbReference type="Pfam" id="PF03739">
    <property type="entry name" value="LptF_LptG"/>
    <property type="match status" value="1"/>
</dbReference>
<comment type="function">
    <text evidence="1">Part of the ABC transporter complex LptBFG involved in the translocation of lipopolysaccharide (LPS) from the inner membrane to the outer membrane.</text>
</comment>